<feature type="compositionally biased region" description="Basic and acidic residues" evidence="1">
    <location>
        <begin position="131"/>
        <end position="146"/>
    </location>
</feature>
<dbReference type="InterPro" id="IPR009045">
    <property type="entry name" value="Zn_M74/Hedgehog-like"/>
</dbReference>
<dbReference type="AlphaFoldDB" id="A0A8J8B8Y2"/>
<evidence type="ECO:0000259" key="2">
    <source>
        <dbReference type="Pfam" id="PF13539"/>
    </source>
</evidence>
<proteinExistence type="predicted"/>
<feature type="compositionally biased region" description="Polar residues" evidence="1">
    <location>
        <begin position="243"/>
        <end position="254"/>
    </location>
</feature>
<feature type="domain" description="Peptidase M15C" evidence="2">
    <location>
        <begin position="407"/>
        <end position="467"/>
    </location>
</feature>
<feature type="compositionally biased region" description="Pro residues" evidence="1">
    <location>
        <begin position="261"/>
        <end position="271"/>
    </location>
</feature>
<feature type="compositionally biased region" description="Pro residues" evidence="1">
    <location>
        <begin position="170"/>
        <end position="182"/>
    </location>
</feature>
<feature type="region of interest" description="Disordered" evidence="1">
    <location>
        <begin position="221"/>
        <end position="316"/>
    </location>
</feature>
<dbReference type="Pfam" id="PF13539">
    <property type="entry name" value="Peptidase_M15_4"/>
    <property type="match status" value="1"/>
</dbReference>
<dbReference type="InterPro" id="IPR039561">
    <property type="entry name" value="Peptidase_M15C"/>
</dbReference>
<dbReference type="RefSeq" id="WP_212536968.1">
    <property type="nucleotide sequence ID" value="NZ_JAGTUU010000005.1"/>
</dbReference>
<dbReference type="GO" id="GO:0008233">
    <property type="term" value="F:peptidase activity"/>
    <property type="evidence" value="ECO:0007669"/>
    <property type="project" value="InterPro"/>
</dbReference>
<dbReference type="Gene3D" id="3.30.1380.10">
    <property type="match status" value="1"/>
</dbReference>
<dbReference type="EMBL" id="JAGTUU010000005">
    <property type="protein sequence ID" value="MBS0124995.1"/>
    <property type="molecule type" value="Genomic_DNA"/>
</dbReference>
<protein>
    <submittedName>
        <fullName evidence="3">M15 family metallopeptidase</fullName>
    </submittedName>
</protein>
<name>A0A8J8B8Y2_9RHOB</name>
<dbReference type="SUPFAM" id="SSF55166">
    <property type="entry name" value="Hedgehog/DD-peptidase"/>
    <property type="match status" value="1"/>
</dbReference>
<keyword evidence="4" id="KW-1185">Reference proteome</keyword>
<accession>A0A8J8B8Y2</accession>
<feature type="region of interest" description="Disordered" evidence="1">
    <location>
        <begin position="1"/>
        <end position="26"/>
    </location>
</feature>
<feature type="region of interest" description="Disordered" evidence="1">
    <location>
        <begin position="52"/>
        <end position="191"/>
    </location>
</feature>
<reference evidence="3" key="1">
    <citation type="submission" date="2021-04" db="EMBL/GenBank/DDBJ databases">
        <authorList>
            <person name="Yoon J."/>
        </authorList>
    </citation>
    <scope>NUCLEOTIDE SEQUENCE</scope>
    <source>
        <strain evidence="3">KMU-90</strain>
    </source>
</reference>
<evidence type="ECO:0000256" key="1">
    <source>
        <dbReference type="SAM" id="MobiDB-lite"/>
    </source>
</evidence>
<evidence type="ECO:0000313" key="3">
    <source>
        <dbReference type="EMBL" id="MBS0124995.1"/>
    </source>
</evidence>
<feature type="compositionally biased region" description="Low complexity" evidence="1">
    <location>
        <begin position="82"/>
        <end position="110"/>
    </location>
</feature>
<gene>
    <name evidence="3" type="ORF">KB874_12895</name>
</gene>
<dbReference type="Proteomes" id="UP000681356">
    <property type="component" value="Unassembled WGS sequence"/>
</dbReference>
<comment type="caution">
    <text evidence="3">The sequence shown here is derived from an EMBL/GenBank/DDBJ whole genome shotgun (WGS) entry which is preliminary data.</text>
</comment>
<organism evidence="3 4">
    <name type="scientific">Thetidibacter halocola</name>
    <dbReference type="NCBI Taxonomy" id="2827239"/>
    <lineage>
        <taxon>Bacteria</taxon>
        <taxon>Pseudomonadati</taxon>
        <taxon>Pseudomonadota</taxon>
        <taxon>Alphaproteobacteria</taxon>
        <taxon>Rhodobacterales</taxon>
        <taxon>Roseobacteraceae</taxon>
        <taxon>Thetidibacter</taxon>
    </lineage>
</organism>
<feature type="compositionally biased region" description="Polar residues" evidence="1">
    <location>
        <begin position="118"/>
        <end position="129"/>
    </location>
</feature>
<sequence>MRSFDDGRSFAAPGTPDGNGASGASEYDVATANPRFDAAAAMGLTRAANGGESCDVAEANPGFDPTPYEDAPSPASAPPAPATRTAPSSQSAPTAAPRGQAAAPMRSPAKAAPPSPRTSEASTRANAFTSREVRKLVQDDDFRADLDAILNGASTPPKPRAEAQSAQPRRPAPPAPTTPEPPSIDDAATALSDIPNEHAIFDKIAKNMRYATAYDLASVSLSRRFDSFDRHTPKRPPAARDMTNPQPAAGSTTGAAERMPSAPPRRPPSAPAPAEAEQPSDTGEHRQDTAPFTPQASGSSGPALSPSDVPPPQTLRPCSEAERVASYGDPRPDPAAWAEENIAQVDVPQLVGIPSGEGAPSNGSVAFHRLGARSLADLFAAWETAGLMSKVLTFDNAHVPESPHPGGSAHLWGIAFDVNTEWNQAGAQPAAAGDKGAVRDLVAIANRHGFVWGGHDTHHPAGLHFELGHRN</sequence>
<evidence type="ECO:0000313" key="4">
    <source>
        <dbReference type="Proteomes" id="UP000681356"/>
    </source>
</evidence>
<feature type="compositionally biased region" description="Low complexity" evidence="1">
    <location>
        <begin position="296"/>
        <end position="307"/>
    </location>
</feature>